<comment type="similarity">
    <text evidence="2">Belongs to the autoinducer-2 exporter (AI-2E) (TC 2.A.86) family.</text>
</comment>
<dbReference type="PANTHER" id="PTHR21716">
    <property type="entry name" value="TRANSMEMBRANE PROTEIN"/>
    <property type="match status" value="1"/>
</dbReference>
<feature type="transmembrane region" description="Helical" evidence="6">
    <location>
        <begin position="117"/>
        <end position="138"/>
    </location>
</feature>
<evidence type="ECO:0000256" key="5">
    <source>
        <dbReference type="ARBA" id="ARBA00023136"/>
    </source>
</evidence>
<feature type="transmembrane region" description="Helical" evidence="6">
    <location>
        <begin position="144"/>
        <end position="164"/>
    </location>
</feature>
<comment type="subcellular location">
    <subcellularLocation>
        <location evidence="1">Membrane</location>
        <topology evidence="1">Multi-pass membrane protein</topology>
    </subcellularLocation>
</comment>
<evidence type="ECO:0000256" key="4">
    <source>
        <dbReference type="ARBA" id="ARBA00022989"/>
    </source>
</evidence>
<dbReference type="InterPro" id="IPR002549">
    <property type="entry name" value="AI-2E-like"/>
</dbReference>
<protein>
    <submittedName>
        <fullName evidence="7">Uncharacterized protein DUF20</fullName>
    </submittedName>
</protein>
<dbReference type="Proteomes" id="UP000244161">
    <property type="component" value="Unassembled WGS sequence"/>
</dbReference>
<evidence type="ECO:0000313" key="7">
    <source>
        <dbReference type="EMBL" id="PTQ82004.1"/>
    </source>
</evidence>
<sequence>MLHFPSVFTCNQCLFPISFYHSTILMASAISRFAQRTKESDQCPMTGRRTGVYNEFIHRKRVIVLETISYYIKEIINATGKGLKGYLISAVKLAAISFVLLCIGFLYFGVDFWFLKALGIAVFDLIPILGSGMVMIPWAVIHLLLGNTTLAWQIGLLYIILVVVRQIAEPFITGKEIGIRPLYTFLATVVCILLFGPLGAVLGAVVAVVIKAVLEVSSVSHNNYDKHRR</sequence>
<keyword evidence="5 6" id="KW-0472">Membrane</keyword>
<evidence type="ECO:0000256" key="2">
    <source>
        <dbReference type="ARBA" id="ARBA00009773"/>
    </source>
</evidence>
<reference evidence="7 8" key="1">
    <citation type="submission" date="2018-04" db="EMBL/GenBank/DDBJ databases">
        <title>Genomic Encyclopedia of Archaeal and Bacterial Type Strains, Phase II (KMG-II): from individual species to whole genera.</title>
        <authorList>
            <person name="Goeker M."/>
        </authorList>
    </citation>
    <scope>NUCLEOTIDE SEQUENCE [LARGE SCALE GENOMIC DNA]</scope>
    <source>
        <strain evidence="7 8">DSM 18806</strain>
    </source>
</reference>
<evidence type="ECO:0000256" key="3">
    <source>
        <dbReference type="ARBA" id="ARBA00022692"/>
    </source>
</evidence>
<dbReference type="Pfam" id="PF01594">
    <property type="entry name" value="AI-2E_transport"/>
    <property type="match status" value="1"/>
</dbReference>
<evidence type="ECO:0000256" key="6">
    <source>
        <dbReference type="SAM" id="Phobius"/>
    </source>
</evidence>
<keyword evidence="8" id="KW-1185">Reference proteome</keyword>
<feature type="transmembrane region" description="Helical" evidence="6">
    <location>
        <begin position="86"/>
        <end position="110"/>
    </location>
</feature>
<accession>A0A2T5IDW8</accession>
<evidence type="ECO:0000313" key="8">
    <source>
        <dbReference type="Proteomes" id="UP000244161"/>
    </source>
</evidence>
<comment type="caution">
    <text evidence="7">The sequence shown here is derived from an EMBL/GenBank/DDBJ whole genome shotgun (WGS) entry which is preliminary data.</text>
</comment>
<feature type="transmembrane region" description="Helical" evidence="6">
    <location>
        <begin position="185"/>
        <end position="210"/>
    </location>
</feature>
<organism evidence="7 8">
    <name type="scientific">Trichococcus patagoniensis</name>
    <dbReference type="NCBI Taxonomy" id="382641"/>
    <lineage>
        <taxon>Bacteria</taxon>
        <taxon>Bacillati</taxon>
        <taxon>Bacillota</taxon>
        <taxon>Bacilli</taxon>
        <taxon>Lactobacillales</taxon>
        <taxon>Carnobacteriaceae</taxon>
        <taxon>Trichococcus</taxon>
    </lineage>
</organism>
<dbReference type="EMBL" id="QAOM01000019">
    <property type="protein sequence ID" value="PTQ82004.1"/>
    <property type="molecule type" value="Genomic_DNA"/>
</dbReference>
<name>A0A2T5IDW8_9LACT</name>
<keyword evidence="4 6" id="KW-1133">Transmembrane helix</keyword>
<keyword evidence="3 6" id="KW-0812">Transmembrane</keyword>
<evidence type="ECO:0000256" key="1">
    <source>
        <dbReference type="ARBA" id="ARBA00004141"/>
    </source>
</evidence>
<dbReference type="GO" id="GO:0055085">
    <property type="term" value="P:transmembrane transport"/>
    <property type="evidence" value="ECO:0007669"/>
    <property type="project" value="TreeGrafter"/>
</dbReference>
<gene>
    <name evidence="7" type="ORF">C8U37_11930</name>
</gene>
<dbReference type="GO" id="GO:0016020">
    <property type="term" value="C:membrane"/>
    <property type="evidence" value="ECO:0007669"/>
    <property type="project" value="UniProtKB-SubCell"/>
</dbReference>
<dbReference type="PANTHER" id="PTHR21716:SF68">
    <property type="entry name" value="TRANSPORT PROTEIN YTVI-RELATED"/>
    <property type="match status" value="1"/>
</dbReference>
<dbReference type="AlphaFoldDB" id="A0A2T5IDW8"/>
<proteinExistence type="inferred from homology"/>